<feature type="domain" description="CBM21" evidence="2">
    <location>
        <begin position="163"/>
        <end position="281"/>
    </location>
</feature>
<dbReference type="PROSITE" id="PS51159">
    <property type="entry name" value="CBM21"/>
    <property type="match status" value="1"/>
</dbReference>
<dbReference type="AlphaFoldDB" id="A0A1R1YBY1"/>
<name>A0A1R1YBY1_9FUNG</name>
<sequence length="525" mass="58850">MYFTVSADKEKSNDSEPSKKMNPNISSLVKSFVTAYDKRFPIKIKENEGNRRTSSFLDGNISSMPYPYYGKKHTTLKSCLKRTETDFQTTRIGSKAVIFNDDLDIKYFLKIQPPSMCGHNNKSEDSDSQDSEEAYPKITKKETPNKTEIILIEENGPVRNYMNSTPRKVLLEKVTFDDTQHIVFGTVRVHNLGFEKKISIRYTFDIWKTIRELEAEFTRVASKPAENWVGEDIFLFSLKFPESISNGESTTKYNSLEFCINYNVNGQEYWDNNSGKNYIYKIVNTSPKKDIIKPSSKSISNTHKIKSDVLHDEFLETKKQSVSLFSKKSFLTAPKTLHFASFGYQSINSYNNSISNSSPLNPNTNTLINSGYTPRFENLHISDTNINAFEKTFTTPKTEIYINNSPISHDIALPERFYGDIGMKSSSSNLSSIPLFSPSALRAASPNALRAASPNTLRAASPNSLRAASPNTLRAASPSSLRAASPIAIISSSPNIHDATEKAMGVYGYQGYSSSPLTETSPLIY</sequence>
<dbReference type="Proteomes" id="UP000187429">
    <property type="component" value="Unassembled WGS sequence"/>
</dbReference>
<dbReference type="PANTHER" id="PTHR12307">
    <property type="entry name" value="PROTEIN PHOSPHATASE 1 REGULATORY SUBUNIT"/>
    <property type="match status" value="1"/>
</dbReference>
<dbReference type="GO" id="GO:0008157">
    <property type="term" value="F:protein phosphatase 1 binding"/>
    <property type="evidence" value="ECO:0007669"/>
    <property type="project" value="TreeGrafter"/>
</dbReference>
<gene>
    <name evidence="3" type="ORF">AYI69_g4642</name>
</gene>
<reference evidence="4" key="1">
    <citation type="submission" date="2017-01" db="EMBL/GenBank/DDBJ databases">
        <authorList>
            <person name="Wang Y."/>
            <person name="White M."/>
            <person name="Kvist S."/>
            <person name="Moncalvo J.-M."/>
        </authorList>
    </citation>
    <scope>NUCLEOTIDE SEQUENCE [LARGE SCALE GENOMIC DNA]</scope>
    <source>
        <strain evidence="4">ID-206-W2</strain>
    </source>
</reference>
<accession>A0A1R1YBY1</accession>
<feature type="compositionally biased region" description="Basic and acidic residues" evidence="1">
    <location>
        <begin position="7"/>
        <end position="19"/>
    </location>
</feature>
<dbReference type="EMBL" id="LSSM01001828">
    <property type="protein sequence ID" value="OMJ24431.1"/>
    <property type="molecule type" value="Genomic_DNA"/>
</dbReference>
<dbReference type="InterPro" id="IPR050782">
    <property type="entry name" value="PP1_regulatory_subunit_3"/>
</dbReference>
<keyword evidence="4" id="KW-1185">Reference proteome</keyword>
<feature type="region of interest" description="Disordered" evidence="1">
    <location>
        <begin position="1"/>
        <end position="23"/>
    </location>
</feature>
<proteinExistence type="predicted"/>
<evidence type="ECO:0000313" key="3">
    <source>
        <dbReference type="EMBL" id="OMJ24431.1"/>
    </source>
</evidence>
<evidence type="ECO:0000259" key="2">
    <source>
        <dbReference type="PROSITE" id="PS51159"/>
    </source>
</evidence>
<dbReference type="PANTHER" id="PTHR12307:SF36">
    <property type="entry name" value="GLYCOGEN-BINDING SUBUNIT 76A"/>
    <property type="match status" value="1"/>
</dbReference>
<dbReference type="InterPro" id="IPR038175">
    <property type="entry name" value="CBM21_dom_sf"/>
</dbReference>
<protein>
    <submittedName>
        <fullName evidence="3">Protein phosphatase 1 regulatory subunit 3B</fullName>
    </submittedName>
</protein>
<feature type="region of interest" description="Disordered" evidence="1">
    <location>
        <begin position="118"/>
        <end position="139"/>
    </location>
</feature>
<dbReference type="GO" id="GO:0000164">
    <property type="term" value="C:protein phosphatase type 1 complex"/>
    <property type="evidence" value="ECO:0007669"/>
    <property type="project" value="TreeGrafter"/>
</dbReference>
<organism evidence="3 4">
    <name type="scientific">Smittium culicis</name>
    <dbReference type="NCBI Taxonomy" id="133412"/>
    <lineage>
        <taxon>Eukaryota</taxon>
        <taxon>Fungi</taxon>
        <taxon>Fungi incertae sedis</taxon>
        <taxon>Zoopagomycota</taxon>
        <taxon>Kickxellomycotina</taxon>
        <taxon>Harpellomycetes</taxon>
        <taxon>Harpellales</taxon>
        <taxon>Legeriomycetaceae</taxon>
        <taxon>Smittium</taxon>
    </lineage>
</organism>
<dbReference type="InterPro" id="IPR005036">
    <property type="entry name" value="CBM21_dom"/>
</dbReference>
<evidence type="ECO:0000313" key="4">
    <source>
        <dbReference type="Proteomes" id="UP000187429"/>
    </source>
</evidence>
<dbReference type="OrthoDB" id="1881at2759"/>
<comment type="caution">
    <text evidence="3">The sequence shown here is derived from an EMBL/GenBank/DDBJ whole genome shotgun (WGS) entry which is preliminary data.</text>
</comment>
<evidence type="ECO:0000256" key="1">
    <source>
        <dbReference type="SAM" id="MobiDB-lite"/>
    </source>
</evidence>
<dbReference type="Gene3D" id="2.60.40.2440">
    <property type="entry name" value="Carbohydrate binding type-21 domain"/>
    <property type="match status" value="1"/>
</dbReference>
<dbReference type="Pfam" id="PF03370">
    <property type="entry name" value="CBM_21"/>
    <property type="match status" value="1"/>
</dbReference>